<reference evidence="1" key="1">
    <citation type="submission" date="2021-11" db="EMBL/GenBank/DDBJ databases">
        <authorList>
            <consortium name="Genoscope - CEA"/>
            <person name="William W."/>
        </authorList>
    </citation>
    <scope>NUCLEOTIDE SEQUENCE</scope>
</reference>
<organism evidence="1 2">
    <name type="scientific">Pelagomonas calceolata</name>
    <dbReference type="NCBI Taxonomy" id="35677"/>
    <lineage>
        <taxon>Eukaryota</taxon>
        <taxon>Sar</taxon>
        <taxon>Stramenopiles</taxon>
        <taxon>Ochrophyta</taxon>
        <taxon>Pelagophyceae</taxon>
        <taxon>Pelagomonadales</taxon>
        <taxon>Pelagomonadaceae</taxon>
        <taxon>Pelagomonas</taxon>
    </lineage>
</organism>
<dbReference type="EMBL" id="CAKKNE010000004">
    <property type="protein sequence ID" value="CAH0373688.1"/>
    <property type="molecule type" value="Genomic_DNA"/>
</dbReference>
<evidence type="ECO:0000313" key="1">
    <source>
        <dbReference type="EMBL" id="CAH0373688.1"/>
    </source>
</evidence>
<sequence>MFIPFLAFHTPTKAYIAEDYGPRHLTTLDGTKGGGTTGTKVERIARQVGPLVDHARSNIKSNDVHGVTIVCLVDIFDKIPRSRLNDESSRMVAHFRTTWYRKVEECSAVSLCGNQILWTLQFESFRR</sequence>
<dbReference type="Proteomes" id="UP000789595">
    <property type="component" value="Unassembled WGS sequence"/>
</dbReference>
<dbReference type="AlphaFoldDB" id="A0A8J2SJX6"/>
<evidence type="ECO:0000313" key="2">
    <source>
        <dbReference type="Proteomes" id="UP000789595"/>
    </source>
</evidence>
<accession>A0A8J2SJX6</accession>
<name>A0A8J2SJX6_9STRA</name>
<comment type="caution">
    <text evidence="1">The sequence shown here is derived from an EMBL/GenBank/DDBJ whole genome shotgun (WGS) entry which is preliminary data.</text>
</comment>
<keyword evidence="2" id="KW-1185">Reference proteome</keyword>
<protein>
    <submittedName>
        <fullName evidence="1">Uncharacterized protein</fullName>
    </submittedName>
</protein>
<proteinExistence type="predicted"/>
<gene>
    <name evidence="1" type="ORF">PECAL_4P09150</name>
</gene>